<evidence type="ECO:0000313" key="4">
    <source>
        <dbReference type="Proteomes" id="UP000277424"/>
    </source>
</evidence>
<organism evidence="3 4">
    <name type="scientific">Oceanibaculum indicum</name>
    <dbReference type="NCBI Taxonomy" id="526216"/>
    <lineage>
        <taxon>Bacteria</taxon>
        <taxon>Pseudomonadati</taxon>
        <taxon>Pseudomonadota</taxon>
        <taxon>Alphaproteobacteria</taxon>
        <taxon>Rhodospirillales</taxon>
        <taxon>Oceanibaculaceae</taxon>
        <taxon>Oceanibaculum</taxon>
    </lineage>
</organism>
<proteinExistence type="predicted"/>
<sequence length="450" mass="47797">MRTHLSRLLVILPLLALLAVASPAHAIEIKRVVSPGGIEAWLVEDHSNPIIALEAGFRGAGATADPDGKEGLASMTTSLLTEGAGDMDSQAFQKKLADLSISLGFSASQDGISGGLRTLTENRDTAFDMLRLALTQPRFDPEPLERVRGQMLVGLKRERERPGSIASRAFWTSAYPDHPYGRRGSGTPESVAALTPADLKQVVSQRFSRANLLVGVVGDITPEELAPALDRIFGTLPATASLPEIADVQPAFAGDVMVIDRTMPQSTVLFGQRGLKRDDPDYFAAAILMEIMGGGFGSRLTEEIREKRGLAYSVSAGLAPMDHSAAIAGSVGTANARVAESIALVRAEWQRMASDGPTADEVADAKAYLTGSYFLSLDGSGRIASMLVAIQRENLGIDYLDRRAGLIEAVTMDDLKRLSASLFDPKALTFVIVGQPEGVTATKPAPGQDS</sequence>
<evidence type="ECO:0000256" key="1">
    <source>
        <dbReference type="SAM" id="SignalP"/>
    </source>
</evidence>
<dbReference type="InterPro" id="IPR007863">
    <property type="entry name" value="Peptidase_M16_C"/>
</dbReference>
<dbReference type="SUPFAM" id="SSF63411">
    <property type="entry name" value="LuxS/MPP-like metallohydrolase"/>
    <property type="match status" value="2"/>
</dbReference>
<evidence type="ECO:0000259" key="2">
    <source>
        <dbReference type="Pfam" id="PF05193"/>
    </source>
</evidence>
<keyword evidence="3" id="KW-0378">Hydrolase</keyword>
<comment type="caution">
    <text evidence="3">The sequence shown here is derived from an EMBL/GenBank/DDBJ whole genome shotgun (WGS) entry which is preliminary data.</text>
</comment>
<dbReference type="PANTHER" id="PTHR11851:SF224">
    <property type="entry name" value="PROCESSING PROTEASE"/>
    <property type="match status" value="1"/>
</dbReference>
<dbReference type="PANTHER" id="PTHR11851">
    <property type="entry name" value="METALLOPROTEASE"/>
    <property type="match status" value="1"/>
</dbReference>
<keyword evidence="3" id="KW-0645">Protease</keyword>
<dbReference type="InterPro" id="IPR011249">
    <property type="entry name" value="Metalloenz_LuxS/M16"/>
</dbReference>
<dbReference type="AlphaFoldDB" id="A0A420WG23"/>
<dbReference type="InterPro" id="IPR050361">
    <property type="entry name" value="MPP/UQCRC_Complex"/>
</dbReference>
<dbReference type="Pfam" id="PF05193">
    <property type="entry name" value="Peptidase_M16_C"/>
    <property type="match status" value="1"/>
</dbReference>
<dbReference type="GO" id="GO:0008233">
    <property type="term" value="F:peptidase activity"/>
    <property type="evidence" value="ECO:0007669"/>
    <property type="project" value="UniProtKB-KW"/>
</dbReference>
<name>A0A420WG23_9PROT</name>
<reference evidence="3 4" key="1">
    <citation type="submission" date="2018-10" db="EMBL/GenBank/DDBJ databases">
        <title>Comparative analysis of microorganisms from saline springs in Andes Mountain Range, Colombia.</title>
        <authorList>
            <person name="Rubin E."/>
        </authorList>
    </citation>
    <scope>NUCLEOTIDE SEQUENCE [LARGE SCALE GENOMIC DNA]</scope>
    <source>
        <strain evidence="3 4">USBA 36</strain>
    </source>
</reference>
<dbReference type="Gene3D" id="3.30.830.10">
    <property type="entry name" value="Metalloenzyme, LuxS/M16 peptidase-like"/>
    <property type="match status" value="2"/>
</dbReference>
<protein>
    <submittedName>
        <fullName evidence="3">Zinc protease</fullName>
    </submittedName>
</protein>
<dbReference type="OrthoDB" id="9811314at2"/>
<feature type="domain" description="Peptidase M16 C-terminal" evidence="2">
    <location>
        <begin position="194"/>
        <end position="368"/>
    </location>
</feature>
<dbReference type="GO" id="GO:0046872">
    <property type="term" value="F:metal ion binding"/>
    <property type="evidence" value="ECO:0007669"/>
    <property type="project" value="InterPro"/>
</dbReference>
<dbReference type="EMBL" id="RBIG01000002">
    <property type="protein sequence ID" value="RKQ69950.1"/>
    <property type="molecule type" value="Genomic_DNA"/>
</dbReference>
<dbReference type="GO" id="GO:0006508">
    <property type="term" value="P:proteolysis"/>
    <property type="evidence" value="ECO:0007669"/>
    <property type="project" value="UniProtKB-KW"/>
</dbReference>
<accession>A0A420WG23</accession>
<gene>
    <name evidence="3" type="ORF">BCL74_1884</name>
</gene>
<dbReference type="RefSeq" id="WP_121219431.1">
    <property type="nucleotide sequence ID" value="NZ_RBIG01000002.1"/>
</dbReference>
<feature type="chain" id="PRO_5019381841" evidence="1">
    <location>
        <begin position="27"/>
        <end position="450"/>
    </location>
</feature>
<dbReference type="Proteomes" id="UP000277424">
    <property type="component" value="Unassembled WGS sequence"/>
</dbReference>
<feature type="signal peptide" evidence="1">
    <location>
        <begin position="1"/>
        <end position="26"/>
    </location>
</feature>
<keyword evidence="1" id="KW-0732">Signal</keyword>
<evidence type="ECO:0000313" key="3">
    <source>
        <dbReference type="EMBL" id="RKQ69950.1"/>
    </source>
</evidence>